<evidence type="ECO:0000313" key="9">
    <source>
        <dbReference type="Proteomes" id="UP001470230"/>
    </source>
</evidence>
<comment type="caution">
    <text evidence="8">The sequence shown here is derived from an EMBL/GenBank/DDBJ whole genome shotgun (WGS) entry which is preliminary data.</text>
</comment>
<keyword evidence="5" id="KW-0520">NAD</keyword>
<keyword evidence="9" id="KW-1185">Reference proteome</keyword>
<keyword evidence="4 6" id="KW-0862">Zinc</keyword>
<protein>
    <submittedName>
        <fullName evidence="8">Sir2 histone deacetylase Hst2</fullName>
    </submittedName>
</protein>
<evidence type="ECO:0000256" key="3">
    <source>
        <dbReference type="ARBA" id="ARBA00022723"/>
    </source>
</evidence>
<feature type="binding site" evidence="6">
    <location>
        <position position="140"/>
    </location>
    <ligand>
        <name>Zn(2+)</name>
        <dbReference type="ChEBI" id="CHEBI:29105"/>
    </ligand>
</feature>
<dbReference type="SUPFAM" id="SSF52467">
    <property type="entry name" value="DHS-like NAD/FAD-binding domain"/>
    <property type="match status" value="1"/>
</dbReference>
<dbReference type="Proteomes" id="UP001470230">
    <property type="component" value="Unassembled WGS sequence"/>
</dbReference>
<feature type="domain" description="Deacetylase sirtuin-type" evidence="7">
    <location>
        <begin position="1"/>
        <end position="266"/>
    </location>
</feature>
<comment type="cofactor">
    <cofactor evidence="1">
        <name>Zn(2+)</name>
        <dbReference type="ChEBI" id="CHEBI:29105"/>
    </cofactor>
</comment>
<keyword evidence="2" id="KW-0808">Transferase</keyword>
<keyword evidence="3 6" id="KW-0479">Metal-binding</keyword>
<dbReference type="Pfam" id="PF02146">
    <property type="entry name" value="SIR2"/>
    <property type="match status" value="1"/>
</dbReference>
<evidence type="ECO:0000313" key="8">
    <source>
        <dbReference type="EMBL" id="KAK8896090.1"/>
    </source>
</evidence>
<gene>
    <name evidence="8" type="ORF">M9Y10_013981</name>
</gene>
<evidence type="ECO:0000259" key="7">
    <source>
        <dbReference type="PROSITE" id="PS50305"/>
    </source>
</evidence>
<dbReference type="InterPro" id="IPR003000">
    <property type="entry name" value="Sirtuin"/>
</dbReference>
<dbReference type="PROSITE" id="PS50305">
    <property type="entry name" value="SIRTUIN"/>
    <property type="match status" value="1"/>
</dbReference>
<feature type="binding site" evidence="6">
    <location>
        <position position="167"/>
    </location>
    <ligand>
        <name>Zn(2+)</name>
        <dbReference type="ChEBI" id="CHEBI:29105"/>
    </ligand>
</feature>
<dbReference type="Gene3D" id="3.40.50.1220">
    <property type="entry name" value="TPP-binding domain"/>
    <property type="match status" value="1"/>
</dbReference>
<evidence type="ECO:0000256" key="6">
    <source>
        <dbReference type="PROSITE-ProRule" id="PRU00236"/>
    </source>
</evidence>
<dbReference type="PANTHER" id="PTHR11085:SF6">
    <property type="entry name" value="NAD-DEPENDENT PROTEIN DEACETYLASE SIRTUIN-2"/>
    <property type="match status" value="1"/>
</dbReference>
<evidence type="ECO:0000256" key="1">
    <source>
        <dbReference type="ARBA" id="ARBA00001947"/>
    </source>
</evidence>
<feature type="active site" description="Proton acceptor" evidence="6">
    <location>
        <position position="132"/>
    </location>
</feature>
<evidence type="ECO:0000256" key="4">
    <source>
        <dbReference type="ARBA" id="ARBA00022833"/>
    </source>
</evidence>
<dbReference type="InterPro" id="IPR026590">
    <property type="entry name" value="Ssirtuin_cat_dom"/>
</dbReference>
<organism evidence="8 9">
    <name type="scientific">Tritrichomonas musculus</name>
    <dbReference type="NCBI Taxonomy" id="1915356"/>
    <lineage>
        <taxon>Eukaryota</taxon>
        <taxon>Metamonada</taxon>
        <taxon>Parabasalia</taxon>
        <taxon>Tritrichomonadida</taxon>
        <taxon>Tritrichomonadidae</taxon>
        <taxon>Tritrichomonas</taxon>
    </lineage>
</organism>
<feature type="binding site" evidence="6">
    <location>
        <position position="164"/>
    </location>
    <ligand>
        <name>Zn(2+)</name>
        <dbReference type="ChEBI" id="CHEBI:29105"/>
    </ligand>
</feature>
<sequence length="279" mass="31465">MLSTQEGIKLLSGFIKDLKVPGTVIIQGAGLSVAAGIPDFRTPGTGLYSKIKDKFNLPTPESIFDISYFRKNPEPFYQIAGDLMPGKIKPTYGHFFSSILHRKSKMLRLYTQNIDGLERVAGLSENKLVEAHGNFRGAHCIDCHQKAIFHDVYRHIKLKIPPRCSKCGGYVKPDIVFFGENLPERFFDCSETDFTKCKLMIVIGTSLLVNPFAAIIDYVKPEVPRFLINNEVAGDFRFNEKGSNDYFIKGDCQDILKELANQLGWDNDIKKMMSKCPIK</sequence>
<evidence type="ECO:0000256" key="5">
    <source>
        <dbReference type="ARBA" id="ARBA00023027"/>
    </source>
</evidence>
<evidence type="ECO:0000256" key="2">
    <source>
        <dbReference type="ARBA" id="ARBA00022679"/>
    </source>
</evidence>
<dbReference type="EMBL" id="JAPFFF010000002">
    <property type="protein sequence ID" value="KAK8896090.1"/>
    <property type="molecule type" value="Genomic_DNA"/>
</dbReference>
<dbReference type="Gene3D" id="3.30.1600.10">
    <property type="entry name" value="SIR2/SIRT2 'Small Domain"/>
    <property type="match status" value="1"/>
</dbReference>
<dbReference type="PANTHER" id="PTHR11085">
    <property type="entry name" value="NAD-DEPENDENT PROTEIN DEACYLASE SIRTUIN-5, MITOCHONDRIAL-RELATED"/>
    <property type="match status" value="1"/>
</dbReference>
<reference evidence="8 9" key="1">
    <citation type="submission" date="2024-04" db="EMBL/GenBank/DDBJ databases">
        <title>Tritrichomonas musculus Genome.</title>
        <authorList>
            <person name="Alves-Ferreira E."/>
            <person name="Grigg M."/>
            <person name="Lorenzi H."/>
            <person name="Galac M."/>
        </authorList>
    </citation>
    <scope>NUCLEOTIDE SEQUENCE [LARGE SCALE GENOMIC DNA]</scope>
    <source>
        <strain evidence="8 9">EAF2021</strain>
    </source>
</reference>
<name>A0ABR2L1H9_9EUKA</name>
<dbReference type="InterPro" id="IPR029035">
    <property type="entry name" value="DHS-like_NAD/FAD-binding_dom"/>
</dbReference>
<accession>A0ABR2L1H9</accession>
<dbReference type="InterPro" id="IPR026591">
    <property type="entry name" value="Sirtuin_cat_small_dom_sf"/>
</dbReference>
<feature type="binding site" evidence="6">
    <location>
        <position position="143"/>
    </location>
    <ligand>
        <name>Zn(2+)</name>
        <dbReference type="ChEBI" id="CHEBI:29105"/>
    </ligand>
</feature>
<dbReference type="InterPro" id="IPR050134">
    <property type="entry name" value="NAD-dep_sirtuin_deacylases"/>
</dbReference>
<proteinExistence type="predicted"/>